<dbReference type="InterPro" id="IPR029058">
    <property type="entry name" value="AB_hydrolase_fold"/>
</dbReference>
<organism evidence="1">
    <name type="scientific">Arion vulgaris</name>
    <dbReference type="NCBI Taxonomy" id="1028688"/>
    <lineage>
        <taxon>Eukaryota</taxon>
        <taxon>Metazoa</taxon>
        <taxon>Spiralia</taxon>
        <taxon>Lophotrochozoa</taxon>
        <taxon>Mollusca</taxon>
        <taxon>Gastropoda</taxon>
        <taxon>Heterobranchia</taxon>
        <taxon>Euthyneura</taxon>
        <taxon>Panpulmonata</taxon>
        <taxon>Eupulmonata</taxon>
        <taxon>Stylommatophora</taxon>
        <taxon>Helicina</taxon>
        <taxon>Arionoidea</taxon>
        <taxon>Arionidae</taxon>
        <taxon>Arion</taxon>
    </lineage>
</organism>
<dbReference type="EMBL" id="HACG01005601">
    <property type="protein sequence ID" value="CEK52466.1"/>
    <property type="molecule type" value="Transcribed_RNA"/>
</dbReference>
<dbReference type="Pfam" id="PF06821">
    <property type="entry name" value="Ser_hydrolase"/>
    <property type="match status" value="1"/>
</dbReference>
<dbReference type="SUPFAM" id="SSF53474">
    <property type="entry name" value="alpha/beta-Hydrolases"/>
    <property type="match status" value="1"/>
</dbReference>
<proteinExistence type="predicted"/>
<reference evidence="1" key="1">
    <citation type="submission" date="2014-12" db="EMBL/GenBank/DDBJ databases">
        <title>Insight into the proteome of Arion vulgaris.</title>
        <authorList>
            <person name="Aradska J."/>
            <person name="Bulat T."/>
            <person name="Smidak R."/>
            <person name="Sarate P."/>
            <person name="Gangsoo J."/>
            <person name="Sialana F."/>
            <person name="Bilban M."/>
            <person name="Lubec G."/>
        </authorList>
    </citation>
    <scope>NUCLEOTIDE SEQUENCE</scope>
    <source>
        <tissue evidence="1">Skin</tissue>
    </source>
</reference>
<dbReference type="Gene3D" id="3.40.50.1820">
    <property type="entry name" value="alpha/beta hydrolase"/>
    <property type="match status" value="1"/>
</dbReference>
<evidence type="ECO:0008006" key="3">
    <source>
        <dbReference type="Google" id="ProtNLM"/>
    </source>
</evidence>
<evidence type="ECO:0000313" key="2">
    <source>
        <dbReference type="EMBL" id="CEK52466.1"/>
    </source>
</evidence>
<sequence>MASETDIKFVIVPGNGAGEVTCANWYGWISNKLKHAGVQCSLRNMPDPITAKESVWLPFMEKELGCDQHTIIVGHSSGAEAAMRYAETHQVYGIVLVSACVTDLGIDNERASGYYNRPWDWEKIKVNSQIIAQFGSVDDPFIPWSEQEEVAKGLGSNLFKFTDRGHFMQFQFPELLKLLLSLVKNAS</sequence>
<gene>
    <name evidence="1" type="primary">ORF16916</name>
    <name evidence="2" type="synonym">ORF16918</name>
</gene>
<dbReference type="AlphaFoldDB" id="A0A0B6YAK9"/>
<dbReference type="GO" id="GO:0016787">
    <property type="term" value="F:hydrolase activity"/>
    <property type="evidence" value="ECO:0007669"/>
    <property type="project" value="InterPro"/>
</dbReference>
<protein>
    <recommendedName>
        <fullName evidence="3">AB hydrolase-1 domain-containing protein</fullName>
    </recommendedName>
</protein>
<dbReference type="InterPro" id="IPR010662">
    <property type="entry name" value="RBBP9/YdeN"/>
</dbReference>
<dbReference type="PANTHER" id="PTHR15394">
    <property type="entry name" value="SERINE HYDROLASE RBBP9"/>
    <property type="match status" value="1"/>
</dbReference>
<dbReference type="PANTHER" id="PTHR15394:SF3">
    <property type="entry name" value="SERINE HYDROLASE RBBP9"/>
    <property type="match status" value="1"/>
</dbReference>
<dbReference type="EMBL" id="HACG01005600">
    <property type="protein sequence ID" value="CEK52465.1"/>
    <property type="molecule type" value="Transcribed_RNA"/>
</dbReference>
<name>A0A0B6YAK9_9EUPU</name>
<evidence type="ECO:0000313" key="1">
    <source>
        <dbReference type="EMBL" id="CEK52465.1"/>
    </source>
</evidence>
<accession>A0A0B6YAK9</accession>